<dbReference type="InterPro" id="IPR034593">
    <property type="entry name" value="DgoD-like"/>
</dbReference>
<dbReference type="eggNOG" id="arCOG01168">
    <property type="taxonomic scope" value="Archaea"/>
</dbReference>
<feature type="domain" description="Mandelate racemase/muconate lactonizing enzyme C-terminal" evidence="4">
    <location>
        <begin position="143"/>
        <end position="248"/>
    </location>
</feature>
<dbReference type="InterPro" id="IPR029017">
    <property type="entry name" value="Enolase-like_N"/>
</dbReference>
<dbReference type="InterPro" id="IPR018110">
    <property type="entry name" value="Mandel_Rmase/mucon_lact_enz_CS"/>
</dbReference>
<name>G0HSC4_HALHT</name>
<keyword evidence="2" id="KW-0460">Magnesium</keyword>
<dbReference type="Proteomes" id="UP000005629">
    <property type="component" value="Chromosome I"/>
</dbReference>
<dbReference type="SUPFAM" id="SSF54826">
    <property type="entry name" value="Enolase N-terminal domain-like"/>
    <property type="match status" value="1"/>
</dbReference>
<dbReference type="InterPro" id="IPR013342">
    <property type="entry name" value="Mandelate_racemase_C"/>
</dbReference>
<sequence length="400" mass="44123">MYYSEGTTGMTADDAAGNRIVDYELFEVPPRWLFLRLETADGTVGWGEPVVEGRAHTVRAAVEELLDSYLVGENPENIQDHWQAMYRGGFYRGGPVLMSAIAGIDQALWDIKGKQLGAPVHQLLGGQARDRIRVYQWIGGDEPSDVANAAREQVDAGFTALKMNATPEIERVDNPATVEAAATRLREVREAVGPEVDIGVDFHGRVTKPMVKRLASAMEPYEPMFIEEPVLPEHNDALPALAAHTDIPIATGERMYSRWDYKEVFEDGAVDVIQPDLSHAGGITEVYKIASMAEAYDVAMAPHCPLGPVALASCVQVDACSPNALIQEQSIDIHYNETTDVLDYLADPSVFDYEDGFVTVPTDPGLAIDIDEAFLREQSQQDVDWHNPVWRHDDGSVAEW</sequence>
<dbReference type="PANTHER" id="PTHR48080">
    <property type="entry name" value="D-GALACTONATE DEHYDRATASE-RELATED"/>
    <property type="match status" value="1"/>
</dbReference>
<dbReference type="HOGENOM" id="CLU_030273_3_2_2"/>
<dbReference type="CDD" id="cd03325">
    <property type="entry name" value="D-galactonate_dehydratase"/>
    <property type="match status" value="1"/>
</dbReference>
<evidence type="ECO:0000313" key="6">
    <source>
        <dbReference type="Proteomes" id="UP000005629"/>
    </source>
</evidence>
<protein>
    <submittedName>
        <fullName evidence="5">Mandelate racemase/muconate lactonizing family protein</fullName>
        <ecNumber evidence="5">4.2.1.6</ecNumber>
    </submittedName>
</protein>
<dbReference type="GO" id="GO:0046872">
    <property type="term" value="F:metal ion binding"/>
    <property type="evidence" value="ECO:0007669"/>
    <property type="project" value="UniProtKB-KW"/>
</dbReference>
<dbReference type="STRING" id="634497.HAH_0324"/>
<dbReference type="SFLD" id="SFLDG00179">
    <property type="entry name" value="mandelate_racemase"/>
    <property type="match status" value="1"/>
</dbReference>
<dbReference type="PROSITE" id="PS00908">
    <property type="entry name" value="MR_MLE_1"/>
    <property type="match status" value="1"/>
</dbReference>
<dbReference type="GO" id="GO:0009063">
    <property type="term" value="P:amino acid catabolic process"/>
    <property type="evidence" value="ECO:0007669"/>
    <property type="project" value="InterPro"/>
</dbReference>
<dbReference type="InterPro" id="IPR023592">
    <property type="entry name" value="Galactonate_deHydtase"/>
</dbReference>
<dbReference type="InterPro" id="IPR036849">
    <property type="entry name" value="Enolase-like_C_sf"/>
</dbReference>
<dbReference type="KEGG" id="hhi:HAH_0324"/>
<proteinExistence type="predicted"/>
<dbReference type="Gene3D" id="3.20.20.120">
    <property type="entry name" value="Enolase-like C-terminal domain"/>
    <property type="match status" value="1"/>
</dbReference>
<dbReference type="EMBL" id="CP002921">
    <property type="protein sequence ID" value="AEM55950.1"/>
    <property type="molecule type" value="Genomic_DNA"/>
</dbReference>
<keyword evidence="3 5" id="KW-0456">Lyase</keyword>
<dbReference type="Pfam" id="PF02746">
    <property type="entry name" value="MR_MLE_N"/>
    <property type="match status" value="1"/>
</dbReference>
<dbReference type="GO" id="GO:0034194">
    <property type="term" value="P:D-galactonate catabolic process"/>
    <property type="evidence" value="ECO:0007669"/>
    <property type="project" value="InterPro"/>
</dbReference>
<dbReference type="GO" id="GO:0008869">
    <property type="term" value="F:galactonate dehydratase activity"/>
    <property type="evidence" value="ECO:0007669"/>
    <property type="project" value="UniProtKB-EC"/>
</dbReference>
<dbReference type="AlphaFoldDB" id="G0HSC4"/>
<evidence type="ECO:0000259" key="4">
    <source>
        <dbReference type="SMART" id="SM00922"/>
    </source>
</evidence>
<dbReference type="SMART" id="SM00922">
    <property type="entry name" value="MR_MLE"/>
    <property type="match status" value="1"/>
</dbReference>
<dbReference type="Pfam" id="PF13378">
    <property type="entry name" value="MR_MLE_C"/>
    <property type="match status" value="1"/>
</dbReference>
<evidence type="ECO:0000256" key="3">
    <source>
        <dbReference type="ARBA" id="ARBA00023239"/>
    </source>
</evidence>
<dbReference type="SFLD" id="SFLDF00003">
    <property type="entry name" value="D-galactonate_dehydratase"/>
    <property type="match status" value="1"/>
</dbReference>
<dbReference type="InterPro" id="IPR013341">
    <property type="entry name" value="Mandelate_racemase_N_dom"/>
</dbReference>
<dbReference type="EC" id="4.2.1.6" evidence="5"/>
<dbReference type="Gene3D" id="3.30.390.10">
    <property type="entry name" value="Enolase-like, N-terminal domain"/>
    <property type="match status" value="1"/>
</dbReference>
<gene>
    <name evidence="5" type="ordered locus">HAH_0324</name>
</gene>
<evidence type="ECO:0000256" key="1">
    <source>
        <dbReference type="ARBA" id="ARBA00022723"/>
    </source>
</evidence>
<evidence type="ECO:0000313" key="5">
    <source>
        <dbReference type="EMBL" id="AEM55950.1"/>
    </source>
</evidence>
<dbReference type="NCBIfam" id="NF010624">
    <property type="entry name" value="PRK14017.1"/>
    <property type="match status" value="1"/>
</dbReference>
<dbReference type="InterPro" id="IPR029065">
    <property type="entry name" value="Enolase_C-like"/>
</dbReference>
<organism evidence="5 6">
    <name type="scientific">Haloarcula hispanica (strain ATCC 33960 / DSM 4426 / JCM 8911 / NBRC 102182 / NCIMB 2187 / VKM B-1755)</name>
    <dbReference type="NCBI Taxonomy" id="634497"/>
    <lineage>
        <taxon>Archaea</taxon>
        <taxon>Methanobacteriati</taxon>
        <taxon>Methanobacteriota</taxon>
        <taxon>Stenosarchaea group</taxon>
        <taxon>Halobacteria</taxon>
        <taxon>Halobacteriales</taxon>
        <taxon>Haloarculaceae</taxon>
        <taxon>Haloarcula</taxon>
    </lineage>
</organism>
<dbReference type="SUPFAM" id="SSF51604">
    <property type="entry name" value="Enolase C-terminal domain-like"/>
    <property type="match status" value="1"/>
</dbReference>
<accession>G0HSC4</accession>
<dbReference type="SFLD" id="SFLDS00001">
    <property type="entry name" value="Enolase"/>
    <property type="match status" value="1"/>
</dbReference>
<reference evidence="5 6" key="1">
    <citation type="journal article" date="2011" name="J. Bacteriol.">
        <title>Complete genome sequence of Haloarcula hispanica, a model haloarchaeon for studying genetics, metabolism, and virus-host interaction.</title>
        <authorList>
            <person name="Liu H."/>
            <person name="Wu Z."/>
            <person name="Li M."/>
            <person name="Zhang F."/>
            <person name="Zheng H."/>
            <person name="Han J."/>
            <person name="Liu J."/>
            <person name="Zhou J."/>
            <person name="Wang S."/>
            <person name="Xiang H."/>
        </authorList>
    </citation>
    <scope>NUCLEOTIDE SEQUENCE [LARGE SCALE GENOMIC DNA]</scope>
    <source>
        <strain evidence="6">ATCC 33960 / DSM 4426 / JCM 8911 / NBRC 102182 / NCIMB 2187 / VKM B-1755</strain>
    </source>
</reference>
<evidence type="ECO:0000256" key="2">
    <source>
        <dbReference type="ARBA" id="ARBA00022842"/>
    </source>
</evidence>
<dbReference type="PANTHER" id="PTHR48080:SF2">
    <property type="entry name" value="D-GALACTONATE DEHYDRATASE"/>
    <property type="match status" value="1"/>
</dbReference>
<keyword evidence="1" id="KW-0479">Metal-binding</keyword>